<keyword evidence="1" id="KW-0472">Membrane</keyword>
<feature type="transmembrane region" description="Helical" evidence="1">
    <location>
        <begin position="31"/>
        <end position="54"/>
    </location>
</feature>
<dbReference type="Proteomes" id="UP000447434">
    <property type="component" value="Chromosome 7"/>
</dbReference>
<accession>A0A6A4QCM9</accession>
<sequence length="59" mass="6686">MMSQGNRLKAPINGVAKEITIGIMQHRIRRWIGTHVALSSCSAFLLFFHLYVALLEFTP</sequence>
<proteinExistence type="predicted"/>
<keyword evidence="1" id="KW-1133">Transmembrane helix</keyword>
<comment type="caution">
    <text evidence="2">The sequence shown here is derived from an EMBL/GenBank/DDBJ whole genome shotgun (WGS) entry which is preliminary data.</text>
</comment>
<reference evidence="3" key="1">
    <citation type="journal article" date="2020" name="Nat. Commun.">
        <title>Genome sequence of the cluster root forming white lupin.</title>
        <authorList>
            <person name="Hufnagel B."/>
            <person name="Marques A."/>
            <person name="Soriano A."/>
            <person name="Marques L."/>
            <person name="Divol F."/>
            <person name="Doumas P."/>
            <person name="Sallet E."/>
            <person name="Mancinotti D."/>
            <person name="Carrere S."/>
            <person name="Marande W."/>
            <person name="Arribat S."/>
            <person name="Keller J."/>
            <person name="Huneau C."/>
            <person name="Blein T."/>
            <person name="Aime D."/>
            <person name="Laguerre M."/>
            <person name="Taylor J."/>
            <person name="Schubert V."/>
            <person name="Nelson M."/>
            <person name="Geu-Flores F."/>
            <person name="Crespi M."/>
            <person name="Gallardo-Guerrero K."/>
            <person name="Delaux P.-M."/>
            <person name="Salse J."/>
            <person name="Berges H."/>
            <person name="Guyot R."/>
            <person name="Gouzy J."/>
            <person name="Peret B."/>
        </authorList>
    </citation>
    <scope>NUCLEOTIDE SEQUENCE [LARGE SCALE GENOMIC DNA]</scope>
    <source>
        <strain evidence="3">cv. Amiga</strain>
    </source>
</reference>
<keyword evidence="3" id="KW-1185">Reference proteome</keyword>
<evidence type="ECO:0000256" key="1">
    <source>
        <dbReference type="SAM" id="Phobius"/>
    </source>
</evidence>
<name>A0A6A4QCM9_LUPAL</name>
<gene>
    <name evidence="2" type="ORF">Lalb_Chr07g0195771</name>
</gene>
<evidence type="ECO:0000313" key="2">
    <source>
        <dbReference type="EMBL" id="KAE9611246.1"/>
    </source>
</evidence>
<organism evidence="2 3">
    <name type="scientific">Lupinus albus</name>
    <name type="common">White lupine</name>
    <name type="synonym">Lupinus termis</name>
    <dbReference type="NCBI Taxonomy" id="3870"/>
    <lineage>
        <taxon>Eukaryota</taxon>
        <taxon>Viridiplantae</taxon>
        <taxon>Streptophyta</taxon>
        <taxon>Embryophyta</taxon>
        <taxon>Tracheophyta</taxon>
        <taxon>Spermatophyta</taxon>
        <taxon>Magnoliopsida</taxon>
        <taxon>eudicotyledons</taxon>
        <taxon>Gunneridae</taxon>
        <taxon>Pentapetalae</taxon>
        <taxon>rosids</taxon>
        <taxon>fabids</taxon>
        <taxon>Fabales</taxon>
        <taxon>Fabaceae</taxon>
        <taxon>Papilionoideae</taxon>
        <taxon>50 kb inversion clade</taxon>
        <taxon>genistoids sensu lato</taxon>
        <taxon>core genistoids</taxon>
        <taxon>Genisteae</taxon>
        <taxon>Lupinus</taxon>
    </lineage>
</organism>
<evidence type="ECO:0000313" key="3">
    <source>
        <dbReference type="Proteomes" id="UP000447434"/>
    </source>
</evidence>
<protein>
    <submittedName>
        <fullName evidence="2">Uncharacterized protein</fullName>
    </submittedName>
</protein>
<dbReference type="AlphaFoldDB" id="A0A6A4QCM9"/>
<dbReference type="EMBL" id="WOCE01000007">
    <property type="protein sequence ID" value="KAE9611246.1"/>
    <property type="molecule type" value="Genomic_DNA"/>
</dbReference>
<keyword evidence="1" id="KW-0812">Transmembrane</keyword>